<dbReference type="STRING" id="555874.SAMN04488065_1073"/>
<protein>
    <submittedName>
        <fullName evidence="2">Uncharacterized protein</fullName>
    </submittedName>
</protein>
<dbReference type="EMBL" id="FNQT01000001">
    <property type="protein sequence ID" value="SDZ89590.1"/>
    <property type="molecule type" value="Genomic_DNA"/>
</dbReference>
<organism evidence="2 3">
    <name type="scientific">Haloplanus vescus</name>
    <dbReference type="NCBI Taxonomy" id="555874"/>
    <lineage>
        <taxon>Archaea</taxon>
        <taxon>Methanobacteriati</taxon>
        <taxon>Methanobacteriota</taxon>
        <taxon>Stenosarchaea group</taxon>
        <taxon>Halobacteria</taxon>
        <taxon>Halobacteriales</taxon>
        <taxon>Haloferacaceae</taxon>
        <taxon>Haloplanus</taxon>
    </lineage>
</organism>
<dbReference type="RefSeq" id="WP_092632546.1">
    <property type="nucleotide sequence ID" value="NZ_FNQT01000001.1"/>
</dbReference>
<dbReference type="Proteomes" id="UP000236755">
    <property type="component" value="Unassembled WGS sequence"/>
</dbReference>
<proteinExistence type="predicted"/>
<accession>A0A1H3WRK2</accession>
<keyword evidence="3" id="KW-1185">Reference proteome</keyword>
<evidence type="ECO:0000313" key="3">
    <source>
        <dbReference type="Proteomes" id="UP000236755"/>
    </source>
</evidence>
<evidence type="ECO:0000313" key="2">
    <source>
        <dbReference type="EMBL" id="SDZ89590.1"/>
    </source>
</evidence>
<gene>
    <name evidence="2" type="ORF">SAMN04488065_1073</name>
</gene>
<dbReference type="InterPro" id="IPR058272">
    <property type="entry name" value="DUF7966"/>
</dbReference>
<dbReference type="Pfam" id="PF25920">
    <property type="entry name" value="DUF7966"/>
    <property type="match status" value="1"/>
</dbReference>
<name>A0A1H3WRK2_9EURY</name>
<sequence length="103" mass="11017">MSDDVRSALHALATPDATDPSDAVAEATAALDDVRDAAAFVDDDGLARLRRAIETAERRGDDALARRGRQALEPLARCRRAARDHFRPGHGTVLGGDTLRSGR</sequence>
<feature type="region of interest" description="Disordered" evidence="1">
    <location>
        <begin position="84"/>
        <end position="103"/>
    </location>
</feature>
<dbReference type="AlphaFoldDB" id="A0A1H3WRK2"/>
<evidence type="ECO:0000256" key="1">
    <source>
        <dbReference type="SAM" id="MobiDB-lite"/>
    </source>
</evidence>
<reference evidence="2 3" key="1">
    <citation type="submission" date="2016-10" db="EMBL/GenBank/DDBJ databases">
        <authorList>
            <person name="de Groot N.N."/>
        </authorList>
    </citation>
    <scope>NUCLEOTIDE SEQUENCE [LARGE SCALE GENOMIC DNA]</scope>
    <source>
        <strain evidence="2 3">CGMCC 1.8712</strain>
    </source>
</reference>